<keyword evidence="2 6" id="KW-1003">Cell membrane</keyword>
<name>A0A6J1W888_GALME</name>
<evidence type="ECO:0000256" key="4">
    <source>
        <dbReference type="ARBA" id="ARBA00022989"/>
    </source>
</evidence>
<keyword evidence="6" id="KW-0675">Receptor</keyword>
<dbReference type="InParanoid" id="A0A6J1W888"/>
<evidence type="ECO:0000256" key="7">
    <source>
        <dbReference type="SAM" id="MobiDB-lite"/>
    </source>
</evidence>
<comment type="subcellular location">
    <subcellularLocation>
        <location evidence="1 6">Cell membrane</location>
        <topology evidence="1 6">Multi-pass membrane protein</topology>
    </subcellularLocation>
</comment>
<evidence type="ECO:0000313" key="8">
    <source>
        <dbReference type="Proteomes" id="UP001652740"/>
    </source>
</evidence>
<keyword evidence="5 6" id="KW-0472">Membrane</keyword>
<comment type="similarity">
    <text evidence="6">Belongs to the insect chemoreceptor superfamily. Gustatory receptor (GR) family.</text>
</comment>
<keyword evidence="3 6" id="KW-0812">Transmembrane</keyword>
<keyword evidence="6" id="KW-0807">Transducer</keyword>
<feature type="transmembrane region" description="Helical" evidence="6">
    <location>
        <begin position="196"/>
        <end position="214"/>
    </location>
</feature>
<dbReference type="Pfam" id="PF08395">
    <property type="entry name" value="7tm_7"/>
    <property type="match status" value="1"/>
</dbReference>
<feature type="transmembrane region" description="Helical" evidence="6">
    <location>
        <begin position="156"/>
        <end position="176"/>
    </location>
</feature>
<feature type="region of interest" description="Disordered" evidence="7">
    <location>
        <begin position="1"/>
        <end position="20"/>
    </location>
</feature>
<dbReference type="KEGG" id="gmw:113509842"/>
<evidence type="ECO:0000256" key="5">
    <source>
        <dbReference type="ARBA" id="ARBA00023136"/>
    </source>
</evidence>
<feature type="compositionally biased region" description="Basic and acidic residues" evidence="7">
    <location>
        <begin position="1"/>
        <end position="14"/>
    </location>
</feature>
<feature type="transmembrane region" description="Helical" evidence="6">
    <location>
        <begin position="65"/>
        <end position="84"/>
    </location>
</feature>
<dbReference type="AlphaFoldDB" id="A0A6J1W888"/>
<reference evidence="9" key="1">
    <citation type="submission" date="2025-08" db="UniProtKB">
        <authorList>
            <consortium name="RefSeq"/>
        </authorList>
    </citation>
    <scope>IDENTIFICATION</scope>
    <source>
        <tissue evidence="9">Whole larvae</tissue>
    </source>
</reference>
<dbReference type="Proteomes" id="UP001652740">
    <property type="component" value="Unplaced"/>
</dbReference>
<dbReference type="RefSeq" id="XP_026749069.1">
    <property type="nucleotide sequence ID" value="XM_026893268.2"/>
</dbReference>
<accession>A0A6J1W888</accession>
<feature type="transmembrane region" description="Helical" evidence="6">
    <location>
        <begin position="104"/>
        <end position="135"/>
    </location>
</feature>
<feature type="transmembrane region" description="Helical" evidence="6">
    <location>
        <begin position="285"/>
        <end position="307"/>
    </location>
</feature>
<dbReference type="OrthoDB" id="7354650at2759"/>
<protein>
    <recommendedName>
        <fullName evidence="6">Gustatory receptor</fullName>
    </recommendedName>
</protein>
<dbReference type="GO" id="GO:0007165">
    <property type="term" value="P:signal transduction"/>
    <property type="evidence" value="ECO:0007669"/>
    <property type="project" value="UniProtKB-KW"/>
</dbReference>
<dbReference type="GeneID" id="113509842"/>
<dbReference type="GO" id="GO:0005886">
    <property type="term" value="C:plasma membrane"/>
    <property type="evidence" value="ECO:0007669"/>
    <property type="project" value="UniProtKB-SubCell"/>
</dbReference>
<comment type="function">
    <text evidence="6">Gustatory receptor which mediates acceptance or avoidance behavior, depending on its substrates.</text>
</comment>
<evidence type="ECO:0000256" key="6">
    <source>
        <dbReference type="RuleBase" id="RU363108"/>
    </source>
</evidence>
<sequence>MSNNKVEPKKKAPEENEENVVKPRTNISDLINTIQLALIFEHCFGIYRFHTVDNGLQPTNGKMKLVGILITSAHIVIFYCFLKLPSAITGTGNLVDTMDEVPSIVILLQYVTSAIMTSFLLSGANINIFTTFANLDSMLHINTNQDFYKASRSRTFKYIIVLAVYHIFVSISDLMTSDEISLSKIMVLPIFFEENLEILIFCLIISMLRSRLIVINKYLINFMNDKENSKNSVFVVGERKPTPKENFNLIGRMSSKNMKIRDLAVTYDIIGETCCLINQVFNFQIFMTLVSTFTYIIITIWTSLFYYRTPKATFSSLITIIIWCITAIFKVAFMSLACERLLLTRNDSKILVNKVIMDYDLPKPMRMQAKAFMDLIEAWPLRIFIYDMFSVDITLMLKYISVATTYLIVIIQVSHFV</sequence>
<evidence type="ECO:0000256" key="1">
    <source>
        <dbReference type="ARBA" id="ARBA00004651"/>
    </source>
</evidence>
<evidence type="ECO:0000256" key="2">
    <source>
        <dbReference type="ARBA" id="ARBA00022475"/>
    </source>
</evidence>
<keyword evidence="4 6" id="KW-1133">Transmembrane helix</keyword>
<dbReference type="GO" id="GO:0050909">
    <property type="term" value="P:sensory perception of taste"/>
    <property type="evidence" value="ECO:0007669"/>
    <property type="project" value="InterPro"/>
</dbReference>
<evidence type="ECO:0000313" key="9">
    <source>
        <dbReference type="RefSeq" id="XP_026749069.1"/>
    </source>
</evidence>
<proteinExistence type="inferred from homology"/>
<organism evidence="8 9">
    <name type="scientific">Galleria mellonella</name>
    <name type="common">Greater wax moth</name>
    <dbReference type="NCBI Taxonomy" id="7137"/>
    <lineage>
        <taxon>Eukaryota</taxon>
        <taxon>Metazoa</taxon>
        <taxon>Ecdysozoa</taxon>
        <taxon>Arthropoda</taxon>
        <taxon>Hexapoda</taxon>
        <taxon>Insecta</taxon>
        <taxon>Pterygota</taxon>
        <taxon>Neoptera</taxon>
        <taxon>Endopterygota</taxon>
        <taxon>Lepidoptera</taxon>
        <taxon>Glossata</taxon>
        <taxon>Ditrysia</taxon>
        <taxon>Pyraloidea</taxon>
        <taxon>Pyralidae</taxon>
        <taxon>Galleriinae</taxon>
        <taxon>Galleria</taxon>
    </lineage>
</organism>
<gene>
    <name evidence="9" type="primary">LOC113509842</name>
</gene>
<keyword evidence="8" id="KW-1185">Reference proteome</keyword>
<feature type="transmembrane region" description="Helical" evidence="6">
    <location>
        <begin position="313"/>
        <end position="333"/>
    </location>
</feature>
<dbReference type="InterPro" id="IPR013604">
    <property type="entry name" value="7TM_chemorcpt"/>
</dbReference>
<feature type="transmembrane region" description="Helical" evidence="6">
    <location>
        <begin position="395"/>
        <end position="413"/>
    </location>
</feature>
<evidence type="ECO:0000256" key="3">
    <source>
        <dbReference type="ARBA" id="ARBA00022692"/>
    </source>
</evidence>